<dbReference type="GO" id="GO:0005886">
    <property type="term" value="C:plasma membrane"/>
    <property type="evidence" value="ECO:0007669"/>
    <property type="project" value="UniProtKB-SubCell"/>
</dbReference>
<keyword evidence="5 6" id="KW-0472">Membrane</keyword>
<dbReference type="AlphaFoldDB" id="A0A2J8H5U0"/>
<dbReference type="PANTHER" id="PTHR30086">
    <property type="entry name" value="ARGININE EXPORTER PROTEIN ARGO"/>
    <property type="match status" value="1"/>
</dbReference>
<gene>
    <name evidence="7" type="ORF">C1N32_01285</name>
</gene>
<keyword evidence="2" id="KW-1003">Cell membrane</keyword>
<dbReference type="GO" id="GO:0015171">
    <property type="term" value="F:amino acid transmembrane transporter activity"/>
    <property type="evidence" value="ECO:0007669"/>
    <property type="project" value="TreeGrafter"/>
</dbReference>
<comment type="caution">
    <text evidence="7">The sequence shown here is derived from an EMBL/GenBank/DDBJ whole genome shotgun (WGS) entry which is preliminary data.</text>
</comment>
<proteinExistence type="predicted"/>
<dbReference type="GO" id="GO:0033228">
    <property type="term" value="P:cysteine export across plasma membrane"/>
    <property type="evidence" value="ECO:0007669"/>
    <property type="project" value="TreeGrafter"/>
</dbReference>
<evidence type="ECO:0000256" key="6">
    <source>
        <dbReference type="SAM" id="Phobius"/>
    </source>
</evidence>
<sequence>MDLYQWWPLVMFAFVSTFSPGPNNIMLMTSGANVGFKKTIPHMAGVTFGFSIMIILVGIGLIGVFQQYPIIQQVLHWLCLGYLVYLAVKIVLSKPSQSSTTYKPMTFLSAAMFQWVNPKGWSMALTAVSVYNYTTSWVGLAIIAIVFAMVNVPSVSVWTAAGKQLSQWMHHPKYVRWFNGAMGGLLLLSVVPML</sequence>
<dbReference type="PANTHER" id="PTHR30086:SF20">
    <property type="entry name" value="ARGININE EXPORTER PROTEIN ARGO-RELATED"/>
    <property type="match status" value="1"/>
</dbReference>
<feature type="transmembrane region" description="Helical" evidence="6">
    <location>
        <begin position="40"/>
        <end position="64"/>
    </location>
</feature>
<evidence type="ECO:0000256" key="4">
    <source>
        <dbReference type="ARBA" id="ARBA00022989"/>
    </source>
</evidence>
<reference evidence="7 8" key="1">
    <citation type="submission" date="2018-01" db="EMBL/GenBank/DDBJ databases">
        <title>Draft genome sequences of six Vibrio diazotrophicus strains isolated from deep-sea sediments of the Baltic Sea.</title>
        <authorList>
            <person name="Castillo D."/>
            <person name="Vandieken V."/>
            <person name="Chiang O."/>
            <person name="Middelboe M."/>
        </authorList>
    </citation>
    <scope>NUCLEOTIDE SEQUENCE [LARGE SCALE GENOMIC DNA]</scope>
    <source>
        <strain evidence="7 8">60.27F</strain>
    </source>
</reference>
<evidence type="ECO:0000313" key="7">
    <source>
        <dbReference type="EMBL" id="PNI06669.1"/>
    </source>
</evidence>
<dbReference type="OrthoDB" id="9812084at2"/>
<dbReference type="Proteomes" id="UP000236449">
    <property type="component" value="Unassembled WGS sequence"/>
</dbReference>
<feature type="transmembrane region" description="Helical" evidence="6">
    <location>
        <begin position="6"/>
        <end position="28"/>
    </location>
</feature>
<feature type="transmembrane region" description="Helical" evidence="6">
    <location>
        <begin position="174"/>
        <end position="193"/>
    </location>
</feature>
<evidence type="ECO:0000256" key="5">
    <source>
        <dbReference type="ARBA" id="ARBA00023136"/>
    </source>
</evidence>
<evidence type="ECO:0000313" key="8">
    <source>
        <dbReference type="Proteomes" id="UP000236449"/>
    </source>
</evidence>
<dbReference type="GeneID" id="94027215"/>
<dbReference type="RefSeq" id="WP_042485474.1">
    <property type="nucleotide sequence ID" value="NZ_CBCRWT010000032.1"/>
</dbReference>
<protein>
    <submittedName>
        <fullName evidence="7">LysE family translocator</fullName>
    </submittedName>
</protein>
<keyword evidence="4 6" id="KW-1133">Transmembrane helix</keyword>
<accession>A0A2J8H5U0</accession>
<feature type="transmembrane region" description="Helical" evidence="6">
    <location>
        <begin position="137"/>
        <end position="162"/>
    </location>
</feature>
<dbReference type="EMBL" id="POSK01000001">
    <property type="protein sequence ID" value="PNI06669.1"/>
    <property type="molecule type" value="Genomic_DNA"/>
</dbReference>
<evidence type="ECO:0000256" key="1">
    <source>
        <dbReference type="ARBA" id="ARBA00004651"/>
    </source>
</evidence>
<evidence type="ECO:0000256" key="2">
    <source>
        <dbReference type="ARBA" id="ARBA00022475"/>
    </source>
</evidence>
<dbReference type="InterPro" id="IPR001123">
    <property type="entry name" value="LeuE-type"/>
</dbReference>
<comment type="subcellular location">
    <subcellularLocation>
        <location evidence="1">Cell membrane</location>
        <topology evidence="1">Multi-pass membrane protein</topology>
    </subcellularLocation>
</comment>
<feature type="transmembrane region" description="Helical" evidence="6">
    <location>
        <begin position="70"/>
        <end position="88"/>
    </location>
</feature>
<evidence type="ECO:0000256" key="3">
    <source>
        <dbReference type="ARBA" id="ARBA00022692"/>
    </source>
</evidence>
<keyword evidence="3 6" id="KW-0812">Transmembrane</keyword>
<name>A0A2J8H5U0_VIBDI</name>
<organism evidence="7 8">
    <name type="scientific">Vibrio diazotrophicus</name>
    <dbReference type="NCBI Taxonomy" id="685"/>
    <lineage>
        <taxon>Bacteria</taxon>
        <taxon>Pseudomonadati</taxon>
        <taxon>Pseudomonadota</taxon>
        <taxon>Gammaproteobacteria</taxon>
        <taxon>Vibrionales</taxon>
        <taxon>Vibrionaceae</taxon>
        <taxon>Vibrio</taxon>
    </lineage>
</organism>
<dbReference type="Pfam" id="PF01810">
    <property type="entry name" value="LysE"/>
    <property type="match status" value="1"/>
</dbReference>